<evidence type="ECO:0000313" key="23">
    <source>
        <dbReference type="EMBL" id="MEF2155515.1"/>
    </source>
</evidence>
<dbReference type="Proteomes" id="UP001356170">
    <property type="component" value="Unassembled WGS sequence"/>
</dbReference>
<evidence type="ECO:0000256" key="19">
    <source>
        <dbReference type="ARBA" id="ARBA00025833"/>
    </source>
</evidence>
<dbReference type="InterPro" id="IPR007484">
    <property type="entry name" value="Peptidase_M28"/>
</dbReference>
<keyword evidence="6" id="KW-0964">Secreted</keyword>
<keyword evidence="11" id="KW-0378">Hydrolase</keyword>
<evidence type="ECO:0000256" key="17">
    <source>
        <dbReference type="ARBA" id="ARBA00023180"/>
    </source>
</evidence>
<keyword evidence="7" id="KW-0121">Carboxypeptidase</keyword>
<evidence type="ECO:0000256" key="16">
    <source>
        <dbReference type="ARBA" id="ARBA00023145"/>
    </source>
</evidence>
<evidence type="ECO:0000256" key="9">
    <source>
        <dbReference type="ARBA" id="ARBA00022723"/>
    </source>
</evidence>
<keyword evidence="14" id="KW-0333">Golgi apparatus</keyword>
<dbReference type="SUPFAM" id="SSF53187">
    <property type="entry name" value="Zn-dependent exopeptidases"/>
    <property type="match status" value="1"/>
</dbReference>
<keyword evidence="12" id="KW-0256">Endoplasmic reticulum</keyword>
<evidence type="ECO:0000256" key="2">
    <source>
        <dbReference type="ARBA" id="ARBA00004371"/>
    </source>
</evidence>
<keyword evidence="9" id="KW-0479">Metal-binding</keyword>
<evidence type="ECO:0000256" key="20">
    <source>
        <dbReference type="ARBA" id="ARBA00033328"/>
    </source>
</evidence>
<keyword evidence="18" id="KW-0458">Lysosome</keyword>
<organism evidence="23 24">
    <name type="scientific">Aquilutibacter rugosus</name>
    <dbReference type="NCBI Taxonomy" id="3115820"/>
    <lineage>
        <taxon>Bacteria</taxon>
        <taxon>Pseudomonadati</taxon>
        <taxon>Pseudomonadota</taxon>
        <taxon>Gammaproteobacteria</taxon>
        <taxon>Lysobacterales</taxon>
        <taxon>Lysobacteraceae</taxon>
        <taxon>Aquilutibacter</taxon>
    </lineage>
</organism>
<evidence type="ECO:0000313" key="24">
    <source>
        <dbReference type="Proteomes" id="UP001356170"/>
    </source>
</evidence>
<keyword evidence="8" id="KW-0645">Protease</keyword>
<evidence type="ECO:0000256" key="21">
    <source>
        <dbReference type="SAM" id="SignalP"/>
    </source>
</evidence>
<protein>
    <recommendedName>
        <fullName evidence="5">Carboxypeptidase Q</fullName>
    </recommendedName>
    <alternativeName>
        <fullName evidence="20">Plasma glutamate carboxypeptidase</fullName>
    </alternativeName>
</protein>
<dbReference type="Gene3D" id="3.50.30.30">
    <property type="match status" value="1"/>
</dbReference>
<dbReference type="RefSeq" id="WP_331689195.1">
    <property type="nucleotide sequence ID" value="NZ_JAZHBN010000002.1"/>
</dbReference>
<feature type="chain" id="PRO_5045687547" description="Carboxypeptidase Q" evidence="21">
    <location>
        <begin position="28"/>
        <end position="472"/>
    </location>
</feature>
<dbReference type="PROSITE" id="PS51318">
    <property type="entry name" value="TAT"/>
    <property type="match status" value="1"/>
</dbReference>
<keyword evidence="17" id="KW-0325">Glycoprotein</keyword>
<dbReference type="PANTHER" id="PTHR12053">
    <property type="entry name" value="PROTEASE FAMILY M28 PLASMA GLUTAMATE CARBOXYPEPTIDASE-RELATED"/>
    <property type="match status" value="1"/>
</dbReference>
<evidence type="ECO:0000256" key="7">
    <source>
        <dbReference type="ARBA" id="ARBA00022645"/>
    </source>
</evidence>
<dbReference type="Pfam" id="PF04389">
    <property type="entry name" value="Peptidase_M28"/>
    <property type="match status" value="1"/>
</dbReference>
<feature type="domain" description="Peptidase M28" evidence="22">
    <location>
        <begin position="265"/>
        <end position="452"/>
    </location>
</feature>
<evidence type="ECO:0000256" key="4">
    <source>
        <dbReference type="ARBA" id="ARBA00004613"/>
    </source>
</evidence>
<sequence length="472" mass="49505">MPTRRSLALALSLAIGSALLPAGTAVAAQALTTIPDAAIKVAESLRDGALKDDTGYRIVESLTTEVGPRMAGGPNDLRAVAWAEAKFKSLGFDRVYKEPVTFPKWERRSESAEVLGSYAQPLEITALGGSAGGDVRGEIVRFDSLQALQDAPESVVRGKIVFLDVSMEPYRDGRDYGKGSRARGAGPGAAATKGAIGYVMRSAGTDSHRFPHTGITRYPEGIKPIPAAALSTVDAEQLTRLLKRGPQQIRLQLDCGWNGTFTSYNVIGEITGSSKPNEVVVIGGHLDSWDLGTGAIDDGAGVAITMGAGALIGKLPKAPARTIRVIAFANEEQGLFGGKAYAQAHMADVKQHQIAAESDFGAGRIYAFMTSAPDYAKDAERRIAAVLKPLGIANKIGEGGPGPDISPFAEKGLAWASLSQDGTDYFDLHHTADDTLDKIDPSALAQNMAAYAVFAYLAAQADGDFGSAATTP</sequence>
<keyword evidence="24" id="KW-1185">Reference proteome</keyword>
<keyword evidence="10 21" id="KW-0732">Signal</keyword>
<reference evidence="23 24" key="1">
    <citation type="submission" date="2024-01" db="EMBL/GenBank/DDBJ databases">
        <title>Novel species of the genus Luteimonas isolated from rivers.</title>
        <authorList>
            <person name="Lu H."/>
        </authorList>
    </citation>
    <scope>NUCLEOTIDE SEQUENCE [LARGE SCALE GENOMIC DNA]</scope>
    <source>
        <strain evidence="23 24">FXH3W</strain>
    </source>
</reference>
<gene>
    <name evidence="23" type="ORF">V3390_04615</name>
</gene>
<dbReference type="InterPro" id="IPR039866">
    <property type="entry name" value="CPQ"/>
</dbReference>
<evidence type="ECO:0000256" key="11">
    <source>
        <dbReference type="ARBA" id="ARBA00022801"/>
    </source>
</evidence>
<keyword evidence="16" id="KW-0865">Zymogen</keyword>
<evidence type="ECO:0000256" key="6">
    <source>
        <dbReference type="ARBA" id="ARBA00022525"/>
    </source>
</evidence>
<evidence type="ECO:0000256" key="15">
    <source>
        <dbReference type="ARBA" id="ARBA00023049"/>
    </source>
</evidence>
<evidence type="ECO:0000256" key="18">
    <source>
        <dbReference type="ARBA" id="ARBA00023228"/>
    </source>
</evidence>
<keyword evidence="13" id="KW-0862">Zinc</keyword>
<keyword evidence="15" id="KW-0482">Metalloprotease</keyword>
<evidence type="ECO:0000256" key="3">
    <source>
        <dbReference type="ARBA" id="ARBA00004555"/>
    </source>
</evidence>
<name>A0ABU7UY81_9GAMM</name>
<dbReference type="InterPro" id="IPR006311">
    <property type="entry name" value="TAT_signal"/>
</dbReference>
<evidence type="ECO:0000256" key="14">
    <source>
        <dbReference type="ARBA" id="ARBA00023034"/>
    </source>
</evidence>
<proteinExistence type="predicted"/>
<evidence type="ECO:0000256" key="5">
    <source>
        <dbReference type="ARBA" id="ARBA00014116"/>
    </source>
</evidence>
<evidence type="ECO:0000259" key="22">
    <source>
        <dbReference type="Pfam" id="PF04389"/>
    </source>
</evidence>
<dbReference type="EMBL" id="JAZHBO010000001">
    <property type="protein sequence ID" value="MEF2155515.1"/>
    <property type="molecule type" value="Genomic_DNA"/>
</dbReference>
<evidence type="ECO:0000256" key="1">
    <source>
        <dbReference type="ARBA" id="ARBA00004240"/>
    </source>
</evidence>
<comment type="subcellular location">
    <subcellularLocation>
        <location evidence="1">Endoplasmic reticulum</location>
    </subcellularLocation>
    <subcellularLocation>
        <location evidence="3">Golgi apparatus</location>
    </subcellularLocation>
    <subcellularLocation>
        <location evidence="2">Lysosome</location>
    </subcellularLocation>
    <subcellularLocation>
        <location evidence="4">Secreted</location>
    </subcellularLocation>
</comment>
<comment type="caution">
    <text evidence="23">The sequence shown here is derived from an EMBL/GenBank/DDBJ whole genome shotgun (WGS) entry which is preliminary data.</text>
</comment>
<accession>A0ABU7UY81</accession>
<evidence type="ECO:0000256" key="8">
    <source>
        <dbReference type="ARBA" id="ARBA00022670"/>
    </source>
</evidence>
<dbReference type="Gene3D" id="3.40.630.10">
    <property type="entry name" value="Zn peptidases"/>
    <property type="match status" value="1"/>
</dbReference>
<comment type="subunit">
    <text evidence="19">Homodimer. The monomeric form is inactive while the homodimer is active.</text>
</comment>
<feature type="signal peptide" evidence="21">
    <location>
        <begin position="1"/>
        <end position="27"/>
    </location>
</feature>
<evidence type="ECO:0000256" key="10">
    <source>
        <dbReference type="ARBA" id="ARBA00022729"/>
    </source>
</evidence>
<evidence type="ECO:0000256" key="13">
    <source>
        <dbReference type="ARBA" id="ARBA00022833"/>
    </source>
</evidence>
<dbReference type="PANTHER" id="PTHR12053:SF3">
    <property type="entry name" value="CARBOXYPEPTIDASE Q"/>
    <property type="match status" value="1"/>
</dbReference>
<evidence type="ECO:0000256" key="12">
    <source>
        <dbReference type="ARBA" id="ARBA00022824"/>
    </source>
</evidence>